<protein>
    <submittedName>
        <fullName evidence="2">Glycosyltransferase</fullName>
        <ecNumber evidence="2">2.4.-.-</ecNumber>
    </submittedName>
</protein>
<evidence type="ECO:0000313" key="2">
    <source>
        <dbReference type="EMBL" id="MBU3841446.1"/>
    </source>
</evidence>
<dbReference type="Pfam" id="PF00534">
    <property type="entry name" value="Glycos_transf_1"/>
    <property type="match status" value="1"/>
</dbReference>
<dbReference type="AlphaFoldDB" id="A0A9E2KXC3"/>
<name>A0A9E2KXC3_9FUSO</name>
<sequence length="417" mass="49950">MNRKLNNKRSFIFIKYGMEIGGIETFLFKFIKWLNKKNVRVIFIMLAGTKIADKFKKEFLNKNIEIYEVDIYSKDWNKKLKISGEKNETFLAYAFNLYQFALLQKIILENNLVADIFFWVPHFAEYLFLEKEFFFPFKFIMKKYFGKILQKMEFNNNIIYVNHLHGEALRKNYNIKIENLEEKLVEVIPNKIYPFDYTKIREKSKRKKFNIITVTRFVFPHKIYLLGLIESYGILKQKYPNLTLTIIGYGRDEEYVKKEISKLNEKAQEDINLIGKVEYEELREYFEKAHLNIGVAGTICDGASLGVISIPVRHYNRKCEGYGYLPKSKNYIISDKEGIPIEYYIEELIKMDENKFIKLCEESYNTFTNINIGEYWKKTLDQTNKKTGRHVIPYLFMQFVYWRYLLAYKLKILMGKK</sequence>
<accession>A0A9E2KXC3</accession>
<dbReference type="GO" id="GO:0016757">
    <property type="term" value="F:glycosyltransferase activity"/>
    <property type="evidence" value="ECO:0007669"/>
    <property type="project" value="UniProtKB-KW"/>
</dbReference>
<dbReference type="Gene3D" id="3.40.50.2000">
    <property type="entry name" value="Glycogen Phosphorylase B"/>
    <property type="match status" value="1"/>
</dbReference>
<comment type="caution">
    <text evidence="2">The sequence shown here is derived from an EMBL/GenBank/DDBJ whole genome shotgun (WGS) entry which is preliminary data.</text>
</comment>
<reference evidence="2" key="1">
    <citation type="journal article" date="2021" name="PeerJ">
        <title>Extensive microbial diversity within the chicken gut microbiome revealed by metagenomics and culture.</title>
        <authorList>
            <person name="Gilroy R."/>
            <person name="Ravi A."/>
            <person name="Getino M."/>
            <person name="Pursley I."/>
            <person name="Horton D.L."/>
            <person name="Alikhan N.F."/>
            <person name="Baker D."/>
            <person name="Gharbi K."/>
            <person name="Hall N."/>
            <person name="Watson M."/>
            <person name="Adriaenssens E.M."/>
            <person name="Foster-Nyarko E."/>
            <person name="Jarju S."/>
            <person name="Secka A."/>
            <person name="Antonio M."/>
            <person name="Oren A."/>
            <person name="Chaudhuri R.R."/>
            <person name="La Ragione R."/>
            <person name="Hildebrand F."/>
            <person name="Pallen M.J."/>
        </authorList>
    </citation>
    <scope>NUCLEOTIDE SEQUENCE</scope>
    <source>
        <strain evidence="2">A6-441</strain>
    </source>
</reference>
<evidence type="ECO:0000259" key="1">
    <source>
        <dbReference type="Pfam" id="PF00534"/>
    </source>
</evidence>
<reference evidence="2" key="2">
    <citation type="submission" date="2021-04" db="EMBL/GenBank/DDBJ databases">
        <authorList>
            <person name="Gilroy R."/>
        </authorList>
    </citation>
    <scope>NUCLEOTIDE SEQUENCE</scope>
    <source>
        <strain evidence="2">A6-441</strain>
    </source>
</reference>
<evidence type="ECO:0000313" key="3">
    <source>
        <dbReference type="Proteomes" id="UP000724657"/>
    </source>
</evidence>
<feature type="domain" description="Glycosyl transferase family 1" evidence="1">
    <location>
        <begin position="199"/>
        <end position="291"/>
    </location>
</feature>
<keyword evidence="2" id="KW-0328">Glycosyltransferase</keyword>
<dbReference type="EMBL" id="JAHLFN010000008">
    <property type="protein sequence ID" value="MBU3841446.1"/>
    <property type="molecule type" value="Genomic_DNA"/>
</dbReference>
<dbReference type="InterPro" id="IPR001296">
    <property type="entry name" value="Glyco_trans_1"/>
</dbReference>
<proteinExistence type="predicted"/>
<gene>
    <name evidence="2" type="ORF">IAA47_00355</name>
</gene>
<dbReference type="Proteomes" id="UP000724657">
    <property type="component" value="Unassembled WGS sequence"/>
</dbReference>
<organism evidence="2 3">
    <name type="scientific">Candidatus Fusobacterium pullicola</name>
    <dbReference type="NCBI Taxonomy" id="2838601"/>
    <lineage>
        <taxon>Bacteria</taxon>
        <taxon>Fusobacteriati</taxon>
        <taxon>Fusobacteriota</taxon>
        <taxon>Fusobacteriia</taxon>
        <taxon>Fusobacteriales</taxon>
        <taxon>Fusobacteriaceae</taxon>
        <taxon>Fusobacterium</taxon>
    </lineage>
</organism>
<keyword evidence="2" id="KW-0808">Transferase</keyword>
<dbReference type="EC" id="2.4.-.-" evidence="2"/>
<dbReference type="SUPFAM" id="SSF53756">
    <property type="entry name" value="UDP-Glycosyltransferase/glycogen phosphorylase"/>
    <property type="match status" value="1"/>
</dbReference>